<dbReference type="Proteomes" id="UP000827872">
    <property type="component" value="Linkage Group LG02"/>
</dbReference>
<sequence>MAEPEFALSAFLKVLLTCRIKMAKTQCTVGGRGGEQVLQWRAQQKEAASLEAAIAACRKEEEDEEAKFQKEKEMLRRGEDKEKV</sequence>
<comment type="caution">
    <text evidence="1">The sequence shown here is derived from an EMBL/GenBank/DDBJ whole genome shotgun (WGS) entry which is preliminary data.</text>
</comment>
<dbReference type="EMBL" id="CM037615">
    <property type="protein sequence ID" value="KAH8013255.1"/>
    <property type="molecule type" value="Genomic_DNA"/>
</dbReference>
<keyword evidence="2" id="KW-1185">Reference proteome</keyword>
<evidence type="ECO:0000313" key="1">
    <source>
        <dbReference type="EMBL" id="KAH8013255.1"/>
    </source>
</evidence>
<proteinExistence type="predicted"/>
<reference evidence="1" key="1">
    <citation type="submission" date="2021-08" db="EMBL/GenBank/DDBJ databases">
        <title>The first chromosome-level gecko genome reveals the dynamic sex chromosomes of Neotropical dwarf geckos (Sphaerodactylidae: Sphaerodactylus).</title>
        <authorList>
            <person name="Pinto B.J."/>
            <person name="Keating S.E."/>
            <person name="Gamble T."/>
        </authorList>
    </citation>
    <scope>NUCLEOTIDE SEQUENCE</scope>
    <source>
        <strain evidence="1">TG3544</strain>
    </source>
</reference>
<protein>
    <submittedName>
        <fullName evidence="1">Uncharacterized protein</fullName>
    </submittedName>
</protein>
<gene>
    <name evidence="1" type="ORF">K3G42_014792</name>
</gene>
<name>A0ACB8G1J8_9SAUR</name>
<accession>A0ACB8G1J8</accession>
<organism evidence="1 2">
    <name type="scientific">Sphaerodactylus townsendi</name>
    <dbReference type="NCBI Taxonomy" id="933632"/>
    <lineage>
        <taxon>Eukaryota</taxon>
        <taxon>Metazoa</taxon>
        <taxon>Chordata</taxon>
        <taxon>Craniata</taxon>
        <taxon>Vertebrata</taxon>
        <taxon>Euteleostomi</taxon>
        <taxon>Lepidosauria</taxon>
        <taxon>Squamata</taxon>
        <taxon>Bifurcata</taxon>
        <taxon>Gekkota</taxon>
        <taxon>Sphaerodactylidae</taxon>
        <taxon>Sphaerodactylus</taxon>
    </lineage>
</organism>
<evidence type="ECO:0000313" key="2">
    <source>
        <dbReference type="Proteomes" id="UP000827872"/>
    </source>
</evidence>